<dbReference type="InterPro" id="IPR012823">
    <property type="entry name" value="Flagell_FliJ"/>
</dbReference>
<evidence type="ECO:0000256" key="7">
    <source>
        <dbReference type="ARBA" id="ARBA00022795"/>
    </source>
</evidence>
<dbReference type="GO" id="GO:0071973">
    <property type="term" value="P:bacterial-type flagellum-dependent cell motility"/>
    <property type="evidence" value="ECO:0007669"/>
    <property type="project" value="InterPro"/>
</dbReference>
<keyword evidence="12" id="KW-0282">Flagellum</keyword>
<keyword evidence="12" id="KW-0969">Cilium</keyword>
<sequence>MAQNSALSTLKDLAEKEVDDAALQLGAMRRGCQQAEEQLKMLIDYQHEYRTNLNTDMTQGIGSQRWINYQQFIQTLEKAIDQHRQQLNQWTQKVDTALNFWREKKAAAAGLADFTGPTDRGNDPGGKPSGSEENG</sequence>
<evidence type="ECO:0000313" key="12">
    <source>
        <dbReference type="EMBL" id="STD27745.1"/>
    </source>
</evidence>
<evidence type="ECO:0000256" key="3">
    <source>
        <dbReference type="ARBA" id="ARBA00020392"/>
    </source>
</evidence>
<dbReference type="Proteomes" id="UP000255163">
    <property type="component" value="Unassembled WGS sequence"/>
</dbReference>
<keyword evidence="4" id="KW-0813">Transport</keyword>
<reference evidence="12 13" key="1">
    <citation type="submission" date="2018-06" db="EMBL/GenBank/DDBJ databases">
        <authorList>
            <consortium name="Pathogen Informatics"/>
            <person name="Doyle S."/>
        </authorList>
    </citation>
    <scope>NUCLEOTIDE SEQUENCE [LARGE SCALE GENOMIC DNA]</scope>
    <source>
        <strain evidence="12 13">NCTC12123</strain>
    </source>
</reference>
<dbReference type="InterPro" id="IPR052570">
    <property type="entry name" value="FliJ"/>
</dbReference>
<proteinExistence type="inferred from homology"/>
<keyword evidence="6" id="KW-0145">Chemotaxis</keyword>
<dbReference type="GO" id="GO:0006935">
    <property type="term" value="P:chemotaxis"/>
    <property type="evidence" value="ECO:0007669"/>
    <property type="project" value="UniProtKB-KW"/>
</dbReference>
<protein>
    <recommendedName>
        <fullName evidence="3">Flagellar FliJ protein</fullName>
    </recommendedName>
</protein>
<dbReference type="EMBL" id="UFYI01000007">
    <property type="protein sequence ID" value="STD27745.1"/>
    <property type="molecule type" value="Genomic_DNA"/>
</dbReference>
<keyword evidence="12" id="KW-0966">Cell projection</keyword>
<evidence type="ECO:0000313" key="13">
    <source>
        <dbReference type="Proteomes" id="UP000255163"/>
    </source>
</evidence>
<evidence type="ECO:0000256" key="11">
    <source>
        <dbReference type="SAM" id="MobiDB-lite"/>
    </source>
</evidence>
<dbReference type="GO" id="GO:0009288">
    <property type="term" value="C:bacterial-type flagellum"/>
    <property type="evidence" value="ECO:0007669"/>
    <property type="project" value="InterPro"/>
</dbReference>
<organism evidence="12 13">
    <name type="scientific">Enterobacter asburiae</name>
    <dbReference type="NCBI Taxonomy" id="61645"/>
    <lineage>
        <taxon>Bacteria</taxon>
        <taxon>Pseudomonadati</taxon>
        <taxon>Pseudomonadota</taxon>
        <taxon>Gammaproteobacteria</taxon>
        <taxon>Enterobacterales</taxon>
        <taxon>Enterobacteriaceae</taxon>
        <taxon>Enterobacter</taxon>
        <taxon>Enterobacter cloacae complex</taxon>
    </lineage>
</organism>
<feature type="region of interest" description="Disordered" evidence="11">
    <location>
        <begin position="109"/>
        <end position="135"/>
    </location>
</feature>
<evidence type="ECO:0000256" key="2">
    <source>
        <dbReference type="ARBA" id="ARBA00010004"/>
    </source>
</evidence>
<dbReference type="GO" id="GO:0044781">
    <property type="term" value="P:bacterial-type flagellum organization"/>
    <property type="evidence" value="ECO:0007669"/>
    <property type="project" value="UniProtKB-KW"/>
</dbReference>
<dbReference type="InterPro" id="IPR018006">
    <property type="entry name" value="Flag_FliJ_proteobac"/>
</dbReference>
<dbReference type="InterPro" id="IPR053716">
    <property type="entry name" value="Flag_assembly_chemotaxis_eff"/>
</dbReference>
<keyword evidence="8" id="KW-0653">Protein transport</keyword>
<dbReference type="PANTHER" id="PTHR38786:SF1">
    <property type="entry name" value="FLAGELLAR FLIJ PROTEIN"/>
    <property type="match status" value="1"/>
</dbReference>
<evidence type="ECO:0000256" key="4">
    <source>
        <dbReference type="ARBA" id="ARBA00022448"/>
    </source>
</evidence>
<evidence type="ECO:0000256" key="5">
    <source>
        <dbReference type="ARBA" id="ARBA00022475"/>
    </source>
</evidence>
<comment type="subcellular location">
    <subcellularLocation>
        <location evidence="1">Cell membrane</location>
        <topology evidence="1">Peripheral membrane protein</topology>
        <orientation evidence="1">Cytoplasmic side</orientation>
    </subcellularLocation>
</comment>
<evidence type="ECO:0000256" key="10">
    <source>
        <dbReference type="ARBA" id="ARBA00023225"/>
    </source>
</evidence>
<keyword evidence="5" id="KW-1003">Cell membrane</keyword>
<evidence type="ECO:0000256" key="9">
    <source>
        <dbReference type="ARBA" id="ARBA00023136"/>
    </source>
</evidence>
<dbReference type="GO" id="GO:0005886">
    <property type="term" value="C:plasma membrane"/>
    <property type="evidence" value="ECO:0007669"/>
    <property type="project" value="UniProtKB-SubCell"/>
</dbReference>
<evidence type="ECO:0000256" key="8">
    <source>
        <dbReference type="ARBA" id="ARBA00022927"/>
    </source>
</evidence>
<dbReference type="STRING" id="640513.Entas_2738"/>
<dbReference type="PANTHER" id="PTHR38786">
    <property type="entry name" value="FLAGELLAR FLIJ PROTEIN"/>
    <property type="match status" value="1"/>
</dbReference>
<dbReference type="GO" id="GO:0015031">
    <property type="term" value="P:protein transport"/>
    <property type="evidence" value="ECO:0007669"/>
    <property type="project" value="UniProtKB-KW"/>
</dbReference>
<dbReference type="Gene3D" id="1.10.287.1700">
    <property type="match status" value="1"/>
</dbReference>
<dbReference type="NCBIfam" id="TIGR02473">
    <property type="entry name" value="flagell_FliJ"/>
    <property type="match status" value="1"/>
</dbReference>
<keyword evidence="9" id="KW-0472">Membrane</keyword>
<keyword evidence="10" id="KW-1006">Bacterial flagellum protein export</keyword>
<keyword evidence="7" id="KW-1005">Bacterial flagellum biogenesis</keyword>
<dbReference type="GO" id="GO:0003774">
    <property type="term" value="F:cytoskeletal motor activity"/>
    <property type="evidence" value="ECO:0007669"/>
    <property type="project" value="InterPro"/>
</dbReference>
<dbReference type="AlphaFoldDB" id="A0A376FK07"/>
<dbReference type="Pfam" id="PF02050">
    <property type="entry name" value="FliJ"/>
    <property type="match status" value="1"/>
</dbReference>
<dbReference type="PRINTS" id="PR01004">
    <property type="entry name" value="FLGFLIJ"/>
</dbReference>
<evidence type="ECO:0000256" key="6">
    <source>
        <dbReference type="ARBA" id="ARBA00022500"/>
    </source>
</evidence>
<evidence type="ECO:0000256" key="1">
    <source>
        <dbReference type="ARBA" id="ARBA00004413"/>
    </source>
</evidence>
<accession>A0A376FK07</accession>
<comment type="similarity">
    <text evidence="2">Belongs to the FliJ family.</text>
</comment>
<gene>
    <name evidence="12" type="primary">fliJ</name>
    <name evidence="12" type="ORF">NCTC12123_06372</name>
</gene>
<name>A0A376FK07_ENTAS</name>